<dbReference type="SMR" id="A0A015JZ86"/>
<evidence type="ECO:0000313" key="2">
    <source>
        <dbReference type="Proteomes" id="UP000022910"/>
    </source>
</evidence>
<dbReference type="OrthoDB" id="2411722at2759"/>
<dbReference type="Proteomes" id="UP000022910">
    <property type="component" value="Unassembled WGS sequence"/>
</dbReference>
<gene>
    <name evidence="1" type="ORF">RirG_180130</name>
</gene>
<dbReference type="AlphaFoldDB" id="A0A015JZ86"/>
<keyword evidence="2" id="KW-1185">Reference proteome</keyword>
<accession>A0A015JZ86</accession>
<reference evidence="1 2" key="1">
    <citation type="submission" date="2014-02" db="EMBL/GenBank/DDBJ databases">
        <title>Single nucleus genome sequencing reveals high similarity among nuclei of an endomycorrhizal fungus.</title>
        <authorList>
            <person name="Lin K."/>
            <person name="Geurts R."/>
            <person name="Zhang Z."/>
            <person name="Limpens E."/>
            <person name="Saunders D.G."/>
            <person name="Mu D."/>
            <person name="Pang E."/>
            <person name="Cao H."/>
            <person name="Cha H."/>
            <person name="Lin T."/>
            <person name="Zhou Q."/>
            <person name="Shang Y."/>
            <person name="Li Y."/>
            <person name="Ivanov S."/>
            <person name="Sharma T."/>
            <person name="Velzen R.V."/>
            <person name="Ruijter N.D."/>
            <person name="Aanen D.K."/>
            <person name="Win J."/>
            <person name="Kamoun S."/>
            <person name="Bisseling T."/>
            <person name="Huang S."/>
        </authorList>
    </citation>
    <scope>NUCLEOTIDE SEQUENCE [LARGE SCALE GENOMIC DNA]</scope>
    <source>
        <strain evidence="2">DAOM197198w</strain>
    </source>
</reference>
<proteinExistence type="predicted"/>
<sequence length="77" mass="9275">MDIDFVNREDVIYEEELIEPSDCEEDNNKESKLALKLKELEYREKDLALALKEREFALRERETKNNCEKERQLKLAN</sequence>
<protein>
    <submittedName>
        <fullName evidence="1">Uncharacterized protein</fullName>
    </submittedName>
</protein>
<comment type="caution">
    <text evidence="1">The sequence shown here is derived from an EMBL/GenBank/DDBJ whole genome shotgun (WGS) entry which is preliminary data.</text>
</comment>
<organism evidence="1 2">
    <name type="scientific">Rhizophagus irregularis (strain DAOM 197198w)</name>
    <name type="common">Glomus intraradices</name>
    <dbReference type="NCBI Taxonomy" id="1432141"/>
    <lineage>
        <taxon>Eukaryota</taxon>
        <taxon>Fungi</taxon>
        <taxon>Fungi incertae sedis</taxon>
        <taxon>Mucoromycota</taxon>
        <taxon>Glomeromycotina</taxon>
        <taxon>Glomeromycetes</taxon>
        <taxon>Glomerales</taxon>
        <taxon>Glomeraceae</taxon>
        <taxon>Rhizophagus</taxon>
    </lineage>
</organism>
<dbReference type="EMBL" id="JEMT01025933">
    <property type="protein sequence ID" value="EXX60409.1"/>
    <property type="molecule type" value="Genomic_DNA"/>
</dbReference>
<dbReference type="HOGENOM" id="CLU_198509_0_0_1"/>
<name>A0A015JZ86_RHIIW</name>
<evidence type="ECO:0000313" key="1">
    <source>
        <dbReference type="EMBL" id="EXX60409.1"/>
    </source>
</evidence>